<dbReference type="PaxDb" id="35128-Thaps10325"/>
<name>B8LCB8_THAPS</name>
<dbReference type="InParanoid" id="B8LCB8"/>
<dbReference type="HOGENOM" id="CLU_734654_0_0_1"/>
<dbReference type="AlphaFoldDB" id="B8LCB8"/>
<feature type="compositionally biased region" description="Polar residues" evidence="1">
    <location>
        <begin position="163"/>
        <end position="174"/>
    </location>
</feature>
<dbReference type="RefSeq" id="XP_002296670.1">
    <property type="nucleotide sequence ID" value="XM_002296634.1"/>
</dbReference>
<dbReference type="GeneID" id="7445455"/>
<dbReference type="KEGG" id="tps:THAPSDRAFT_10325"/>
<reference evidence="2 3" key="2">
    <citation type="journal article" date="2008" name="Nature">
        <title>The Phaeodactylum genome reveals the evolutionary history of diatom genomes.</title>
        <authorList>
            <person name="Bowler C."/>
            <person name="Allen A.E."/>
            <person name="Badger J.H."/>
            <person name="Grimwood J."/>
            <person name="Jabbari K."/>
            <person name="Kuo A."/>
            <person name="Maheswari U."/>
            <person name="Martens C."/>
            <person name="Maumus F."/>
            <person name="Otillar R.P."/>
            <person name="Rayko E."/>
            <person name="Salamov A."/>
            <person name="Vandepoele K."/>
            <person name="Beszteri B."/>
            <person name="Gruber A."/>
            <person name="Heijde M."/>
            <person name="Katinka M."/>
            <person name="Mock T."/>
            <person name="Valentin K."/>
            <person name="Verret F."/>
            <person name="Berges J.A."/>
            <person name="Brownlee C."/>
            <person name="Cadoret J.P."/>
            <person name="Chiovitti A."/>
            <person name="Choi C.J."/>
            <person name="Coesel S."/>
            <person name="De Martino A."/>
            <person name="Detter J.C."/>
            <person name="Durkin C."/>
            <person name="Falciatore A."/>
            <person name="Fournet J."/>
            <person name="Haruta M."/>
            <person name="Huysman M.J."/>
            <person name="Jenkins B.D."/>
            <person name="Jiroutova K."/>
            <person name="Jorgensen R.E."/>
            <person name="Joubert Y."/>
            <person name="Kaplan A."/>
            <person name="Kroger N."/>
            <person name="Kroth P.G."/>
            <person name="La Roche J."/>
            <person name="Lindquist E."/>
            <person name="Lommer M."/>
            <person name="Martin-Jezequel V."/>
            <person name="Lopez P.J."/>
            <person name="Lucas S."/>
            <person name="Mangogna M."/>
            <person name="McGinnis K."/>
            <person name="Medlin L.K."/>
            <person name="Montsant A."/>
            <person name="Oudot-Le Secq M.P."/>
            <person name="Napoli C."/>
            <person name="Obornik M."/>
            <person name="Parker M.S."/>
            <person name="Petit J.L."/>
            <person name="Porcel B.M."/>
            <person name="Poulsen N."/>
            <person name="Robison M."/>
            <person name="Rychlewski L."/>
            <person name="Rynearson T.A."/>
            <person name="Schmutz J."/>
            <person name="Shapiro H."/>
            <person name="Siaut M."/>
            <person name="Stanley M."/>
            <person name="Sussman M.R."/>
            <person name="Taylor A.R."/>
            <person name="Vardi A."/>
            <person name="von Dassow P."/>
            <person name="Vyverman W."/>
            <person name="Willis A."/>
            <person name="Wyrwicz L.S."/>
            <person name="Rokhsar D.S."/>
            <person name="Weissenbach J."/>
            <person name="Armbrust E.V."/>
            <person name="Green B.R."/>
            <person name="Van de Peer Y."/>
            <person name="Grigoriev I.V."/>
        </authorList>
    </citation>
    <scope>NUCLEOTIDE SEQUENCE [LARGE SCALE GENOMIC DNA]</scope>
    <source>
        <strain evidence="2 3">CCMP1335</strain>
    </source>
</reference>
<proteinExistence type="predicted"/>
<gene>
    <name evidence="2" type="ORF">THAPSDRAFT_10325</name>
</gene>
<evidence type="ECO:0000313" key="3">
    <source>
        <dbReference type="Proteomes" id="UP000001449"/>
    </source>
</evidence>
<sequence>MGATTKRSVRKAPIKSKASISKSYSSATRRTHKPSKCSFSSNFTTDHDQVAKSSWTREDKARIRAEGRRRALEYAKSLNTNGTSLNGRVLNGSSLVVKPRVAVIRSSFTLTKKKADTKADEKDANELDKAEQDVPIGSFGIGVRGNESFFNKVISEKERVVDSPSNNLTATAKSNADPPLNEPDTSSANSVANATQPVASPVSSFGSLVRASIGSLYYRLQTLGFDTTNTLTATTAAGDVTPIDTFYDAVESVPCDPPEESYTNVTYVNTDSINNFSITSAALHKHSVSVEEASDDEDDELLQLRSRERNRVPSVGQWMEPRTDYNSPHLKKSFYEFGKVGDVGLSAEDGVGGMSVNGFGMGEGKWNDARCFMKPDP</sequence>
<reference evidence="2 3" key="1">
    <citation type="journal article" date="2004" name="Science">
        <title>The genome of the diatom Thalassiosira pseudonana: ecology, evolution, and metabolism.</title>
        <authorList>
            <person name="Armbrust E.V."/>
            <person name="Berges J.A."/>
            <person name="Bowler C."/>
            <person name="Green B.R."/>
            <person name="Martinez D."/>
            <person name="Putnam N.H."/>
            <person name="Zhou S."/>
            <person name="Allen A.E."/>
            <person name="Apt K.E."/>
            <person name="Bechner M."/>
            <person name="Brzezinski M.A."/>
            <person name="Chaal B.K."/>
            <person name="Chiovitti A."/>
            <person name="Davis A.K."/>
            <person name="Demarest M.S."/>
            <person name="Detter J.C."/>
            <person name="Glavina T."/>
            <person name="Goodstein D."/>
            <person name="Hadi M.Z."/>
            <person name="Hellsten U."/>
            <person name="Hildebrand M."/>
            <person name="Jenkins B.D."/>
            <person name="Jurka J."/>
            <person name="Kapitonov V.V."/>
            <person name="Kroger N."/>
            <person name="Lau W.W."/>
            <person name="Lane T.W."/>
            <person name="Larimer F.W."/>
            <person name="Lippmeier J.C."/>
            <person name="Lucas S."/>
            <person name="Medina M."/>
            <person name="Montsant A."/>
            <person name="Obornik M."/>
            <person name="Parker M.S."/>
            <person name="Palenik B."/>
            <person name="Pazour G.J."/>
            <person name="Richardson P.M."/>
            <person name="Rynearson T.A."/>
            <person name="Saito M.A."/>
            <person name="Schwartz D.C."/>
            <person name="Thamatrakoln K."/>
            <person name="Valentin K."/>
            <person name="Vardi A."/>
            <person name="Wilkerson F.P."/>
            <person name="Rokhsar D.S."/>
        </authorList>
    </citation>
    <scope>NUCLEOTIDE SEQUENCE [LARGE SCALE GENOMIC DNA]</scope>
    <source>
        <strain evidence="2 3">CCMP1335</strain>
    </source>
</reference>
<accession>B8LCB8</accession>
<organism evidence="2 3">
    <name type="scientific">Thalassiosira pseudonana</name>
    <name type="common">Marine diatom</name>
    <name type="synonym">Cyclotella nana</name>
    <dbReference type="NCBI Taxonomy" id="35128"/>
    <lineage>
        <taxon>Eukaryota</taxon>
        <taxon>Sar</taxon>
        <taxon>Stramenopiles</taxon>
        <taxon>Ochrophyta</taxon>
        <taxon>Bacillariophyta</taxon>
        <taxon>Coscinodiscophyceae</taxon>
        <taxon>Thalassiosirophycidae</taxon>
        <taxon>Thalassiosirales</taxon>
        <taxon>Thalassiosiraceae</taxon>
        <taxon>Thalassiosira</taxon>
    </lineage>
</organism>
<evidence type="ECO:0000256" key="1">
    <source>
        <dbReference type="SAM" id="MobiDB-lite"/>
    </source>
</evidence>
<feature type="compositionally biased region" description="Low complexity" evidence="1">
    <location>
        <begin position="15"/>
        <end position="27"/>
    </location>
</feature>
<feature type="region of interest" description="Disordered" evidence="1">
    <location>
        <begin position="1"/>
        <end position="43"/>
    </location>
</feature>
<feature type="compositionally biased region" description="Polar residues" evidence="1">
    <location>
        <begin position="183"/>
        <end position="198"/>
    </location>
</feature>
<keyword evidence="3" id="KW-1185">Reference proteome</keyword>
<feature type="region of interest" description="Disordered" evidence="1">
    <location>
        <begin position="161"/>
        <end position="198"/>
    </location>
</feature>
<protein>
    <submittedName>
        <fullName evidence="2">Uncharacterized protein</fullName>
    </submittedName>
</protein>
<evidence type="ECO:0000313" key="2">
    <source>
        <dbReference type="EMBL" id="EED86871.1"/>
    </source>
</evidence>
<dbReference type="Proteomes" id="UP000001449">
    <property type="component" value="Chromosome 16"/>
</dbReference>
<dbReference type="EMBL" id="DS999417">
    <property type="protein sequence ID" value="EED86871.1"/>
    <property type="molecule type" value="Genomic_DNA"/>
</dbReference>